<keyword evidence="3" id="KW-1185">Reference proteome</keyword>
<dbReference type="EMBL" id="WVTA01000013">
    <property type="protein sequence ID" value="KAK3202986.1"/>
    <property type="molecule type" value="Genomic_DNA"/>
</dbReference>
<feature type="region of interest" description="Disordered" evidence="1">
    <location>
        <begin position="485"/>
        <end position="504"/>
    </location>
</feature>
<evidence type="ECO:0000256" key="1">
    <source>
        <dbReference type="SAM" id="MobiDB-lite"/>
    </source>
</evidence>
<dbReference type="Proteomes" id="UP001280581">
    <property type="component" value="Unassembled WGS sequence"/>
</dbReference>
<evidence type="ECO:0000313" key="2">
    <source>
        <dbReference type="EMBL" id="KAK3202986.1"/>
    </source>
</evidence>
<organism evidence="2 3">
    <name type="scientific">Pseudopithomyces chartarum</name>
    <dbReference type="NCBI Taxonomy" id="1892770"/>
    <lineage>
        <taxon>Eukaryota</taxon>
        <taxon>Fungi</taxon>
        <taxon>Dikarya</taxon>
        <taxon>Ascomycota</taxon>
        <taxon>Pezizomycotina</taxon>
        <taxon>Dothideomycetes</taxon>
        <taxon>Pleosporomycetidae</taxon>
        <taxon>Pleosporales</taxon>
        <taxon>Massarineae</taxon>
        <taxon>Didymosphaeriaceae</taxon>
        <taxon>Pseudopithomyces</taxon>
    </lineage>
</organism>
<reference evidence="2 3" key="1">
    <citation type="submission" date="2021-02" db="EMBL/GenBank/DDBJ databases">
        <title>Genome assembly of Pseudopithomyces chartarum.</title>
        <authorList>
            <person name="Jauregui R."/>
            <person name="Singh J."/>
            <person name="Voisey C."/>
        </authorList>
    </citation>
    <scope>NUCLEOTIDE SEQUENCE [LARGE SCALE GENOMIC DNA]</scope>
    <source>
        <strain evidence="2 3">AGR01</strain>
    </source>
</reference>
<accession>A0AAN6RET7</accession>
<comment type="caution">
    <text evidence="2">The sequence shown here is derived from an EMBL/GenBank/DDBJ whole genome shotgun (WGS) entry which is preliminary data.</text>
</comment>
<feature type="compositionally biased region" description="Acidic residues" evidence="1">
    <location>
        <begin position="492"/>
        <end position="504"/>
    </location>
</feature>
<name>A0AAN6RET7_9PLEO</name>
<proteinExistence type="predicted"/>
<gene>
    <name evidence="2" type="ORF">GRF29_154g1444286</name>
</gene>
<evidence type="ECO:0000313" key="3">
    <source>
        <dbReference type="Proteomes" id="UP001280581"/>
    </source>
</evidence>
<dbReference type="AlphaFoldDB" id="A0AAN6RET7"/>
<sequence length="504" mass="56247">MGQSHPTLRNNLPSDSNISENNLKLLQAIYENQFAGDTIEDIIDRLENHEKGEGVPPEPNESTTGPSPIEILLSKEGYHEIELNDTEDYISLEKIHPLLAISQVDTLFLGNTLTKKAWDGLSPALALATKFLTAPEARKNFWHRLAFGNPVEDPETGKIYLQPAALEQDFAAASAAFDSILEDFTQCLSFGFISQNNSASWAGVTHPDLFVGIGALHPDLAHNLYNKASPSGKEFLEAFRPRISLTSKYLCHLFSPESPIHKGNYPWTSANLRLQFTIAELICHELCHAIWYSRTPAGVAYSSEPYVFLSDGIPEAGLSFDFFLAGGLLDAGITEDKIGAMISTSWEFPFNRPGIGAMVDMQWIERWFLRETWALDPRYRETQLWGSAPSTAGKKLPKYFMADRLLQSGEYLESPSYVDVLYKDGVAVATCVDAEDRASFSGPEEGVSLEEWYTKVRDTELASAREKGYDESLLISSWGPYEFLKEEKGGTEEQEDIEGREDEE</sequence>
<protein>
    <submittedName>
        <fullName evidence="2">Uncharacterized protein</fullName>
    </submittedName>
</protein>